<dbReference type="Proteomes" id="UP000053477">
    <property type="component" value="Unassembled WGS sequence"/>
</dbReference>
<name>A0A0H2R6S5_9AGAM</name>
<evidence type="ECO:0000256" key="1">
    <source>
        <dbReference type="SAM" id="MobiDB-lite"/>
    </source>
</evidence>
<gene>
    <name evidence="2" type="ORF">SCHPADRAFT_909379</name>
</gene>
<evidence type="ECO:0000313" key="3">
    <source>
        <dbReference type="Proteomes" id="UP000053477"/>
    </source>
</evidence>
<accession>A0A0H2R6S5</accession>
<keyword evidence="3" id="KW-1185">Reference proteome</keyword>
<dbReference type="EMBL" id="KQ086133">
    <property type="protein sequence ID" value="KLO07544.1"/>
    <property type="molecule type" value="Genomic_DNA"/>
</dbReference>
<feature type="compositionally biased region" description="Polar residues" evidence="1">
    <location>
        <begin position="33"/>
        <end position="57"/>
    </location>
</feature>
<reference evidence="2 3" key="1">
    <citation type="submission" date="2015-04" db="EMBL/GenBank/DDBJ databases">
        <title>Complete genome sequence of Schizopora paradoxa KUC8140, a cosmopolitan wood degrader in East Asia.</title>
        <authorList>
            <consortium name="DOE Joint Genome Institute"/>
            <person name="Min B."/>
            <person name="Park H."/>
            <person name="Jang Y."/>
            <person name="Kim J.-J."/>
            <person name="Kim K.H."/>
            <person name="Pangilinan J."/>
            <person name="Lipzen A."/>
            <person name="Riley R."/>
            <person name="Grigoriev I.V."/>
            <person name="Spatafora J.W."/>
            <person name="Choi I.-G."/>
        </authorList>
    </citation>
    <scope>NUCLEOTIDE SEQUENCE [LARGE SCALE GENOMIC DNA]</scope>
    <source>
        <strain evidence="2 3">KUC8140</strain>
    </source>
</reference>
<dbReference type="InParanoid" id="A0A0H2R6S5"/>
<organism evidence="2 3">
    <name type="scientific">Schizopora paradoxa</name>
    <dbReference type="NCBI Taxonomy" id="27342"/>
    <lineage>
        <taxon>Eukaryota</taxon>
        <taxon>Fungi</taxon>
        <taxon>Dikarya</taxon>
        <taxon>Basidiomycota</taxon>
        <taxon>Agaricomycotina</taxon>
        <taxon>Agaricomycetes</taxon>
        <taxon>Hymenochaetales</taxon>
        <taxon>Schizoporaceae</taxon>
        <taxon>Schizopora</taxon>
    </lineage>
</organism>
<proteinExistence type="predicted"/>
<dbReference type="AlphaFoldDB" id="A0A0H2R6S5"/>
<feature type="region of interest" description="Disordered" evidence="1">
    <location>
        <begin position="1"/>
        <end position="57"/>
    </location>
</feature>
<protein>
    <submittedName>
        <fullName evidence="2">Uncharacterized protein</fullName>
    </submittedName>
</protein>
<sequence>MELTDHKERPSKKRRPSSAGSCLPGKSRRPRSKTSQCHPPSPSNGDTDTMNNPIPTLEVLSSTPMCIGKVGGVAVLEKRAREL</sequence>
<evidence type="ECO:0000313" key="2">
    <source>
        <dbReference type="EMBL" id="KLO07544.1"/>
    </source>
</evidence>